<dbReference type="PANTHER" id="PTHR30468">
    <property type="entry name" value="ALPHA-KETOGLUTARATE-DEPENDENT SULFONATE DIOXYGENASE"/>
    <property type="match status" value="1"/>
</dbReference>
<dbReference type="GO" id="GO:0005737">
    <property type="term" value="C:cytoplasm"/>
    <property type="evidence" value="ECO:0007669"/>
    <property type="project" value="TreeGrafter"/>
</dbReference>
<dbReference type="GO" id="GO:0046872">
    <property type="term" value="F:metal ion binding"/>
    <property type="evidence" value="ECO:0007669"/>
    <property type="project" value="UniProtKB-KW"/>
</dbReference>
<name>A0A1H3K942_9BURK</name>
<organism evidence="8 9">
    <name type="scientific">Delftia lacustris</name>
    <dbReference type="NCBI Taxonomy" id="558537"/>
    <lineage>
        <taxon>Bacteria</taxon>
        <taxon>Pseudomonadati</taxon>
        <taxon>Pseudomonadota</taxon>
        <taxon>Betaproteobacteria</taxon>
        <taxon>Burkholderiales</taxon>
        <taxon>Comamonadaceae</taxon>
        <taxon>Delftia</taxon>
    </lineage>
</organism>
<evidence type="ECO:0000259" key="6">
    <source>
        <dbReference type="Pfam" id="PF02668"/>
    </source>
</evidence>
<dbReference type="Proteomes" id="UP000183417">
    <property type="component" value="Unassembled WGS sequence"/>
</dbReference>
<dbReference type="Gene3D" id="3.60.130.10">
    <property type="entry name" value="Clavaminate synthase-like"/>
    <property type="match status" value="1"/>
</dbReference>
<dbReference type="Proteomes" id="UP000595064">
    <property type="component" value="Chromosome"/>
</dbReference>
<accession>A0A1H3K942</accession>
<dbReference type="PANTHER" id="PTHR30468:SF1">
    <property type="entry name" value="ALPHA-KETOGLUTARATE-DEPENDENT SULFONATE DIOXYGENASE"/>
    <property type="match status" value="1"/>
</dbReference>
<dbReference type="KEGG" id="dla:I6G47_31625"/>
<keyword evidence="3 8" id="KW-0223">Dioxygenase</keyword>
<dbReference type="RefSeq" id="WP_016451352.1">
    <property type="nucleotide sequence ID" value="NZ_AP025556.1"/>
</dbReference>
<dbReference type="InterPro" id="IPR003819">
    <property type="entry name" value="TauD/TfdA-like"/>
</dbReference>
<dbReference type="InterPro" id="IPR042098">
    <property type="entry name" value="TauD-like_sf"/>
</dbReference>
<evidence type="ECO:0000256" key="5">
    <source>
        <dbReference type="ARBA" id="ARBA00023004"/>
    </source>
</evidence>
<dbReference type="Pfam" id="PF02668">
    <property type="entry name" value="TauD"/>
    <property type="match status" value="1"/>
</dbReference>
<dbReference type="InterPro" id="IPR051323">
    <property type="entry name" value="AtsK-like"/>
</dbReference>
<proteinExistence type="inferred from homology"/>
<keyword evidence="4" id="KW-0560">Oxidoreductase</keyword>
<dbReference type="EMBL" id="CP065748">
    <property type="protein sequence ID" value="QPS81452.1"/>
    <property type="molecule type" value="Genomic_DNA"/>
</dbReference>
<evidence type="ECO:0000313" key="8">
    <source>
        <dbReference type="EMBL" id="SDY48633.1"/>
    </source>
</evidence>
<keyword evidence="10" id="KW-1185">Reference proteome</keyword>
<comment type="similarity">
    <text evidence="1">Belongs to the TfdA dioxygenase family.</text>
</comment>
<reference evidence="8 9" key="1">
    <citation type="submission" date="2016-10" db="EMBL/GenBank/DDBJ databases">
        <authorList>
            <person name="de Groot N.N."/>
        </authorList>
    </citation>
    <scope>NUCLEOTIDE SEQUENCE [LARGE SCALE GENOMIC DNA]</scope>
    <source>
        <strain evidence="8 9">LMG 24775</strain>
    </source>
</reference>
<evidence type="ECO:0000256" key="2">
    <source>
        <dbReference type="ARBA" id="ARBA00022723"/>
    </source>
</evidence>
<feature type="domain" description="TauD/TfdA-like" evidence="6">
    <location>
        <begin position="3"/>
        <end position="268"/>
    </location>
</feature>
<dbReference type="SUPFAM" id="SSF51197">
    <property type="entry name" value="Clavaminate synthase-like"/>
    <property type="match status" value="1"/>
</dbReference>
<sequence>MQVEHITPCIGSEIYGIDLSDPAQVHDHADALRKLLAERQVIFFRDQTLDPAQQVRVAQVFGKVEPVSSTFPSHPDDPHVELLISQGTRTGTDIWHADLTWQTKPPAGACLYAVDVPPTGGDTMWASMTTAFASLAPELQAYLRTLRATHNWEAPALRQSLMRRDPSGEAYRATRLKHPPLEQPVVLVHPVTCLPVAFVNSLYTTHIEGVTSDESAALIAMLSGLAKVPEWQVRFRWRKGSVAIWDNLATQHYAVNDYHPAARRMHRVAIRQA</sequence>
<gene>
    <name evidence="7" type="ORF">I6G47_31625</name>
    <name evidence="8" type="ORF">SAMN05421547_10586</name>
</gene>
<evidence type="ECO:0000256" key="1">
    <source>
        <dbReference type="ARBA" id="ARBA00005896"/>
    </source>
</evidence>
<dbReference type="AlphaFoldDB" id="A0A1H3K942"/>
<dbReference type="GeneID" id="94691139"/>
<dbReference type="GO" id="GO:0016706">
    <property type="term" value="F:2-oxoglutarate-dependent dioxygenase activity"/>
    <property type="evidence" value="ECO:0007669"/>
    <property type="project" value="UniProtKB-ARBA"/>
</dbReference>
<protein>
    <submittedName>
        <fullName evidence="7">TauD/TfdA family dioxygenase</fullName>
    </submittedName>
    <submittedName>
        <fullName evidence="8">Taurine dioxygenase</fullName>
    </submittedName>
</protein>
<keyword evidence="2" id="KW-0479">Metal-binding</keyword>
<evidence type="ECO:0000313" key="9">
    <source>
        <dbReference type="Proteomes" id="UP000183417"/>
    </source>
</evidence>
<evidence type="ECO:0000256" key="3">
    <source>
        <dbReference type="ARBA" id="ARBA00022964"/>
    </source>
</evidence>
<evidence type="ECO:0000256" key="4">
    <source>
        <dbReference type="ARBA" id="ARBA00023002"/>
    </source>
</evidence>
<evidence type="ECO:0000313" key="10">
    <source>
        <dbReference type="Proteomes" id="UP000595064"/>
    </source>
</evidence>
<dbReference type="EMBL" id="FNPE01000005">
    <property type="protein sequence ID" value="SDY48633.1"/>
    <property type="molecule type" value="Genomic_DNA"/>
</dbReference>
<reference evidence="7 10" key="2">
    <citation type="submission" date="2020-12" db="EMBL/GenBank/DDBJ databases">
        <title>FDA dAtabase for Regulatory Grade micrObial Sequences (FDA-ARGOS): Supporting development and validation of Infectious Disease Dx tests.</title>
        <authorList>
            <person name="Sproer C."/>
            <person name="Gronow S."/>
            <person name="Severitt S."/>
            <person name="Schroder I."/>
            <person name="Tallon L."/>
            <person name="Sadzewicz L."/>
            <person name="Zhao X."/>
            <person name="Boylan J."/>
            <person name="Ott S."/>
            <person name="Bowen H."/>
            <person name="Vavikolanu K."/>
            <person name="Mehta A."/>
            <person name="Aluvathingal J."/>
            <person name="Nadendla S."/>
            <person name="Lowell S."/>
            <person name="Myers T."/>
            <person name="Yan Y."/>
            <person name="Sichtig H."/>
        </authorList>
    </citation>
    <scope>NUCLEOTIDE SEQUENCE [LARGE SCALE GENOMIC DNA]</scope>
    <source>
        <strain evidence="7 10">FDAARGOS_890</strain>
    </source>
</reference>
<keyword evidence="5" id="KW-0408">Iron</keyword>
<evidence type="ECO:0000313" key="7">
    <source>
        <dbReference type="EMBL" id="QPS81452.1"/>
    </source>
</evidence>